<reference evidence="2" key="1">
    <citation type="journal article" date="2009" name="Nature">
        <title>Genome sequence and analysis of the Irish potato famine pathogen Phytophthora infestans.</title>
        <authorList>
            <consortium name="The Broad Institute Genome Sequencing Platform"/>
            <person name="Haas B.J."/>
            <person name="Kamoun S."/>
            <person name="Zody M.C."/>
            <person name="Jiang R.H."/>
            <person name="Handsaker R.E."/>
            <person name="Cano L.M."/>
            <person name="Grabherr M."/>
            <person name="Kodira C.D."/>
            <person name="Raffaele S."/>
            <person name="Torto-Alalibo T."/>
            <person name="Bozkurt T.O."/>
            <person name="Ah-Fong A.M."/>
            <person name="Alvarado L."/>
            <person name="Anderson V.L."/>
            <person name="Armstrong M.R."/>
            <person name="Avrova A."/>
            <person name="Baxter L."/>
            <person name="Beynon J."/>
            <person name="Boevink P.C."/>
            <person name="Bollmann S.R."/>
            <person name="Bos J.I."/>
            <person name="Bulone V."/>
            <person name="Cai G."/>
            <person name="Cakir C."/>
            <person name="Carrington J.C."/>
            <person name="Chawner M."/>
            <person name="Conti L."/>
            <person name="Costanzo S."/>
            <person name="Ewan R."/>
            <person name="Fahlgren N."/>
            <person name="Fischbach M.A."/>
            <person name="Fugelstad J."/>
            <person name="Gilroy E.M."/>
            <person name="Gnerre S."/>
            <person name="Green P.J."/>
            <person name="Grenville-Briggs L.J."/>
            <person name="Griffith J."/>
            <person name="Grunwald N.J."/>
            <person name="Horn K."/>
            <person name="Horner N.R."/>
            <person name="Hu C.H."/>
            <person name="Huitema E."/>
            <person name="Jeong D.H."/>
            <person name="Jones A.M."/>
            <person name="Jones J.D."/>
            <person name="Jones R.W."/>
            <person name="Karlsson E.K."/>
            <person name="Kunjeti S.G."/>
            <person name="Lamour K."/>
            <person name="Liu Z."/>
            <person name="Ma L."/>
            <person name="Maclean D."/>
            <person name="Chibucos M.C."/>
            <person name="McDonald H."/>
            <person name="McWalters J."/>
            <person name="Meijer H.J."/>
            <person name="Morgan W."/>
            <person name="Morris P.F."/>
            <person name="Munro C.A."/>
            <person name="O'Neill K."/>
            <person name="Ospina-Giraldo M."/>
            <person name="Pinzon A."/>
            <person name="Pritchard L."/>
            <person name="Ramsahoye B."/>
            <person name="Ren Q."/>
            <person name="Restrepo S."/>
            <person name="Roy S."/>
            <person name="Sadanandom A."/>
            <person name="Savidor A."/>
            <person name="Schornack S."/>
            <person name="Schwartz D.C."/>
            <person name="Schumann U.D."/>
            <person name="Schwessinger B."/>
            <person name="Seyer L."/>
            <person name="Sharpe T."/>
            <person name="Silvar C."/>
            <person name="Song J."/>
            <person name="Studholme D.J."/>
            <person name="Sykes S."/>
            <person name="Thines M."/>
            <person name="van de Vondervoort P.J."/>
            <person name="Phuntumart V."/>
            <person name="Wawra S."/>
            <person name="Weide R."/>
            <person name="Win J."/>
            <person name="Young C."/>
            <person name="Zhou S."/>
            <person name="Fry W."/>
            <person name="Meyers B.C."/>
            <person name="van West P."/>
            <person name="Ristaino J."/>
            <person name="Govers F."/>
            <person name="Birch P.R."/>
            <person name="Whisson S.C."/>
            <person name="Judelson H.S."/>
            <person name="Nusbaum C."/>
        </authorList>
    </citation>
    <scope>NUCLEOTIDE SEQUENCE [LARGE SCALE GENOMIC DNA]</scope>
    <source>
        <strain evidence="2">T30-4</strain>
    </source>
</reference>
<dbReference type="InParanoid" id="D0NUJ6"/>
<evidence type="ECO:0000313" key="1">
    <source>
        <dbReference type="EMBL" id="EEY65342.1"/>
    </source>
</evidence>
<dbReference type="Proteomes" id="UP000006643">
    <property type="component" value="Unassembled WGS sequence"/>
</dbReference>
<protein>
    <submittedName>
        <fullName evidence="1">Uncharacterized protein</fullName>
    </submittedName>
</protein>
<evidence type="ECO:0000313" key="2">
    <source>
        <dbReference type="Proteomes" id="UP000006643"/>
    </source>
</evidence>
<dbReference type="RefSeq" id="XP_002897205.1">
    <property type="nucleotide sequence ID" value="XM_002897159.1"/>
</dbReference>
<dbReference type="EMBL" id="DS028164">
    <property type="protein sequence ID" value="EEY65342.1"/>
    <property type="molecule type" value="Genomic_DNA"/>
</dbReference>
<dbReference type="HOGENOM" id="CLU_2031237_0_0_1"/>
<dbReference type="AlphaFoldDB" id="D0NUJ6"/>
<dbReference type="VEuPathDB" id="FungiDB:PITG_16997"/>
<accession>D0NUJ6</accession>
<dbReference type="GeneID" id="9469168"/>
<sequence length="122" mass="13255">MVAFSAWYDSVPHCTLVRYCLASGATSSGRLSMNSVRSPEKSCVNFDVTYENTVMFPFTPWLSMKSTPLTVVFLMFLPSLDSGQAVPMAASHTMISYSNSLSGVELVNRSYATLAVVVGSYS</sequence>
<keyword evidence="2" id="KW-1185">Reference proteome</keyword>
<proteinExistence type="predicted"/>
<organism evidence="1 2">
    <name type="scientific">Phytophthora infestans (strain T30-4)</name>
    <name type="common">Potato late blight agent</name>
    <dbReference type="NCBI Taxonomy" id="403677"/>
    <lineage>
        <taxon>Eukaryota</taxon>
        <taxon>Sar</taxon>
        <taxon>Stramenopiles</taxon>
        <taxon>Oomycota</taxon>
        <taxon>Peronosporomycetes</taxon>
        <taxon>Peronosporales</taxon>
        <taxon>Peronosporaceae</taxon>
        <taxon>Phytophthora</taxon>
    </lineage>
</organism>
<gene>
    <name evidence="1" type="ORF">PITG_16997</name>
</gene>
<dbReference type="KEGG" id="pif:PITG_16997"/>
<name>D0NUJ6_PHYIT</name>